<sequence length="592" mass="66626">MIRKKRRTASISGRRHEWINHPGCKCRRTTGEVQRRCVLSKRRRLSSDLELGAGDGPWWSSVADGWSLFKAFCDNTALHGLRYITAEGMPIVHRLMWVATCFAGLLGAGWLIWSIWLRYATSPTVTMVQDTSYPLYHIPFPAVTVCSVNKVLRSEAVKFVEEYTGKNGSSEEAARYLAVVGALGLMSYPTYHRPFQFFQYNMSGRPLLSDVNVTELMLRVMPSCTDIFVACFWKGMEIDCCERFLVQRTEEGFCYSFNSRTAETRWNESLLRNNAAGATTGLEVFFKGQAGQAIDGLDILRGINVHIHHPDSYPDVAKGLFVPEAPSHVMMAQVSPSQTVSTEEVRAIDLSMRRCYFPGEGHIYGLPVDTYQQDSCFMACRMHFLAKACNCTPYFFPRTIGMRECAAVDLECLSMNNAATRSNKPPNGTPGFHPEESALDCECMPPCTATQYSVESNYIQTGNLESKRGKGYVDVFFKQMGGVRYRNDVMFGWMDLLVSFGGIAGLFLGFSLLSGAELLYWIFAGVAVCVKLKRERRKGVRALLMPRCSWLFNMTKRRSLARSPQPPQKRSSSTSTRDDFIAINSGEQNSYF</sequence>
<evidence type="ECO:0000256" key="9">
    <source>
        <dbReference type="ARBA" id="ARBA00023136"/>
    </source>
</evidence>
<keyword evidence="15" id="KW-1185">Reference proteome</keyword>
<dbReference type="InterPro" id="IPR001873">
    <property type="entry name" value="ENaC"/>
</dbReference>
<evidence type="ECO:0000256" key="2">
    <source>
        <dbReference type="ARBA" id="ARBA00007193"/>
    </source>
</evidence>
<evidence type="ECO:0000256" key="8">
    <source>
        <dbReference type="ARBA" id="ARBA00023065"/>
    </source>
</evidence>
<keyword evidence="3 12" id="KW-0813">Transport</keyword>
<keyword evidence="9 13" id="KW-0472">Membrane</keyword>
<keyword evidence="7" id="KW-0915">Sodium</keyword>
<dbReference type="PANTHER" id="PTHR11690">
    <property type="entry name" value="AMILORIDE-SENSITIVE SODIUM CHANNEL-RELATED"/>
    <property type="match status" value="1"/>
</dbReference>
<dbReference type="Proteomes" id="UP000494165">
    <property type="component" value="Unassembled WGS sequence"/>
</dbReference>
<evidence type="ECO:0000256" key="7">
    <source>
        <dbReference type="ARBA" id="ARBA00023053"/>
    </source>
</evidence>
<dbReference type="Pfam" id="PF00858">
    <property type="entry name" value="ASC"/>
    <property type="match status" value="1"/>
</dbReference>
<organism evidence="14 15">
    <name type="scientific">Cloeon dipterum</name>
    <dbReference type="NCBI Taxonomy" id="197152"/>
    <lineage>
        <taxon>Eukaryota</taxon>
        <taxon>Metazoa</taxon>
        <taxon>Ecdysozoa</taxon>
        <taxon>Arthropoda</taxon>
        <taxon>Hexapoda</taxon>
        <taxon>Insecta</taxon>
        <taxon>Pterygota</taxon>
        <taxon>Palaeoptera</taxon>
        <taxon>Ephemeroptera</taxon>
        <taxon>Pisciforma</taxon>
        <taxon>Baetidae</taxon>
        <taxon>Cloeon</taxon>
    </lineage>
</organism>
<proteinExistence type="inferred from homology"/>
<keyword evidence="5 12" id="KW-0812">Transmembrane</keyword>
<keyword evidence="10 12" id="KW-0739">Sodium transport</keyword>
<dbReference type="PANTHER" id="PTHR11690:SF247">
    <property type="entry name" value="PICKPOCKET 23, ISOFORM C"/>
    <property type="match status" value="1"/>
</dbReference>
<evidence type="ECO:0000256" key="5">
    <source>
        <dbReference type="ARBA" id="ARBA00022692"/>
    </source>
</evidence>
<evidence type="ECO:0000256" key="6">
    <source>
        <dbReference type="ARBA" id="ARBA00022989"/>
    </source>
</evidence>
<evidence type="ECO:0000313" key="15">
    <source>
        <dbReference type="Proteomes" id="UP000494165"/>
    </source>
</evidence>
<evidence type="ECO:0000256" key="10">
    <source>
        <dbReference type="ARBA" id="ARBA00023201"/>
    </source>
</evidence>
<comment type="caution">
    <text evidence="14">The sequence shown here is derived from an EMBL/GenBank/DDBJ whole genome shotgun (WGS) entry which is preliminary data.</text>
</comment>
<evidence type="ECO:0000256" key="3">
    <source>
        <dbReference type="ARBA" id="ARBA00022448"/>
    </source>
</evidence>
<evidence type="ECO:0000256" key="4">
    <source>
        <dbReference type="ARBA" id="ARBA00022461"/>
    </source>
</evidence>
<evidence type="ECO:0000256" key="13">
    <source>
        <dbReference type="SAM" id="Phobius"/>
    </source>
</evidence>
<evidence type="ECO:0000256" key="12">
    <source>
        <dbReference type="RuleBase" id="RU000679"/>
    </source>
</evidence>
<keyword evidence="11 12" id="KW-0407">Ion channel</keyword>
<reference evidence="14 15" key="1">
    <citation type="submission" date="2020-04" db="EMBL/GenBank/DDBJ databases">
        <authorList>
            <person name="Alioto T."/>
            <person name="Alioto T."/>
            <person name="Gomez Garrido J."/>
        </authorList>
    </citation>
    <scope>NUCLEOTIDE SEQUENCE [LARGE SCALE GENOMIC DNA]</scope>
</reference>
<keyword evidence="4 12" id="KW-0894">Sodium channel</keyword>
<evidence type="ECO:0000256" key="11">
    <source>
        <dbReference type="ARBA" id="ARBA00023303"/>
    </source>
</evidence>
<dbReference type="AlphaFoldDB" id="A0A8S1CEJ6"/>
<feature type="transmembrane region" description="Helical" evidence="13">
    <location>
        <begin position="95"/>
        <end position="116"/>
    </location>
</feature>
<dbReference type="GO" id="GO:0015280">
    <property type="term" value="F:ligand-gated sodium channel activity"/>
    <property type="evidence" value="ECO:0007669"/>
    <property type="project" value="TreeGrafter"/>
</dbReference>
<dbReference type="OrthoDB" id="5874059at2759"/>
<keyword evidence="8 12" id="KW-0406">Ion transport</keyword>
<dbReference type="EMBL" id="CADEPI010000030">
    <property type="protein sequence ID" value="CAB3367405.1"/>
    <property type="molecule type" value="Genomic_DNA"/>
</dbReference>
<keyword evidence="6 13" id="KW-1133">Transmembrane helix</keyword>
<gene>
    <name evidence="14" type="ORF">CLODIP_2_CD00297</name>
</gene>
<accession>A0A8S1CEJ6</accession>
<name>A0A8S1CEJ6_9INSE</name>
<evidence type="ECO:0000256" key="1">
    <source>
        <dbReference type="ARBA" id="ARBA00004141"/>
    </source>
</evidence>
<dbReference type="PRINTS" id="PR01078">
    <property type="entry name" value="AMINACHANNEL"/>
</dbReference>
<dbReference type="Gene3D" id="2.60.470.10">
    <property type="entry name" value="Acid-sensing ion channels like domains"/>
    <property type="match status" value="1"/>
</dbReference>
<comment type="subcellular location">
    <subcellularLocation>
        <location evidence="1">Membrane</location>
        <topology evidence="1">Multi-pass membrane protein</topology>
    </subcellularLocation>
</comment>
<evidence type="ECO:0000313" key="14">
    <source>
        <dbReference type="EMBL" id="CAB3367405.1"/>
    </source>
</evidence>
<dbReference type="GO" id="GO:0005886">
    <property type="term" value="C:plasma membrane"/>
    <property type="evidence" value="ECO:0007669"/>
    <property type="project" value="TreeGrafter"/>
</dbReference>
<comment type="similarity">
    <text evidence="2 12">Belongs to the amiloride-sensitive sodium channel (TC 1.A.6) family.</text>
</comment>
<protein>
    <submittedName>
        <fullName evidence="14">Uncharacterized protein</fullName>
    </submittedName>
</protein>